<dbReference type="Proteomes" id="UP000095286">
    <property type="component" value="Unplaced"/>
</dbReference>
<accession>A0AC35U7V0</accession>
<protein>
    <submittedName>
        <fullName evidence="2">COPIIcoated_ERV domain-containing protein</fullName>
    </submittedName>
</protein>
<organism evidence="1 2">
    <name type="scientific">Rhabditophanes sp. KR3021</name>
    <dbReference type="NCBI Taxonomy" id="114890"/>
    <lineage>
        <taxon>Eukaryota</taxon>
        <taxon>Metazoa</taxon>
        <taxon>Ecdysozoa</taxon>
        <taxon>Nematoda</taxon>
        <taxon>Chromadorea</taxon>
        <taxon>Rhabditida</taxon>
        <taxon>Tylenchina</taxon>
        <taxon>Panagrolaimomorpha</taxon>
        <taxon>Strongyloidoidea</taxon>
        <taxon>Alloionematidae</taxon>
        <taxon>Rhabditophanes</taxon>
    </lineage>
</organism>
<sequence length="377" mass="42083">MNLPNEVHNRKGFLQLVQELDSFDKIDEKAKEEKTAIRSFFSYIVATVICLLLLTQIYERAYGLKHYLYTINAAYYTEELPTLVIDMQVATSCGNFELELPEKKSVLEAFAGQENEFEKETLKKDPTRFDLSQDESAHWKVLQSAHRTIFADNNAFEELHEIQYVNSKLQDDLRQAADDKARDEAENLAESHKNGDDKEKDAGPLRGRGIVMIGNGMGMFQIISVGAEDSEDEGTACRIHGQVDIKKMQSEKITIIIGGGANEAQRLMAHMAGSIKPGNSSHRIESFHFGKHSPGMITPLAGVEEISASGTTVYTYNIKVIPTRLYHRSLFGGSTLIYQYAVTSIKKDTEVGSHAHGAIILDYELSGTVIEVTEDKL</sequence>
<proteinExistence type="predicted"/>
<name>A0AC35U7V0_9BILA</name>
<reference evidence="2" key="1">
    <citation type="submission" date="2016-11" db="UniProtKB">
        <authorList>
            <consortium name="WormBaseParasite"/>
        </authorList>
    </citation>
    <scope>IDENTIFICATION</scope>
    <source>
        <strain evidence="2">KR3021</strain>
    </source>
</reference>
<evidence type="ECO:0000313" key="2">
    <source>
        <dbReference type="WBParaSite" id="RSKR_0000872500.1"/>
    </source>
</evidence>
<dbReference type="WBParaSite" id="RSKR_0000872500.1">
    <property type="protein sequence ID" value="RSKR_0000872500.1"/>
    <property type="gene ID" value="RSKR_0000872500"/>
</dbReference>
<evidence type="ECO:0000313" key="1">
    <source>
        <dbReference type="Proteomes" id="UP000095286"/>
    </source>
</evidence>